<evidence type="ECO:0000313" key="8">
    <source>
        <dbReference type="Proteomes" id="UP000054928"/>
    </source>
</evidence>
<dbReference type="GO" id="GO:0032259">
    <property type="term" value="P:methylation"/>
    <property type="evidence" value="ECO:0007669"/>
    <property type="project" value="UniProtKB-KW"/>
</dbReference>
<dbReference type="PANTHER" id="PTHR13271:SF148">
    <property type="entry name" value="SET DOMAIN-CONTAINING PROTEIN"/>
    <property type="match status" value="1"/>
</dbReference>
<feature type="region of interest" description="Disordered" evidence="4">
    <location>
        <begin position="49"/>
        <end position="68"/>
    </location>
</feature>
<reference evidence="8" key="1">
    <citation type="submission" date="2014-09" db="EMBL/GenBank/DDBJ databases">
        <authorList>
            <person name="Sharma Rahul"/>
            <person name="Thines Marco"/>
        </authorList>
    </citation>
    <scope>NUCLEOTIDE SEQUENCE [LARGE SCALE GENOMIC DNA]</scope>
</reference>
<keyword evidence="8" id="KW-1185">Reference proteome</keyword>
<dbReference type="CDD" id="cd10527">
    <property type="entry name" value="SET_LSMT"/>
    <property type="match status" value="1"/>
</dbReference>
<keyword evidence="5" id="KW-0732">Signal</keyword>
<dbReference type="PANTHER" id="PTHR13271">
    <property type="entry name" value="UNCHARACTERIZED PUTATIVE METHYLTRANSFERASE"/>
    <property type="match status" value="1"/>
</dbReference>
<protein>
    <submittedName>
        <fullName evidence="7">Ribulose-bisphosphate carboxylase oxygenase small subunit n-methyltransferase i</fullName>
    </submittedName>
</protein>
<evidence type="ECO:0000256" key="2">
    <source>
        <dbReference type="ARBA" id="ARBA00022679"/>
    </source>
</evidence>
<accession>A0A0P1AAK6</accession>
<keyword evidence="3" id="KW-0949">S-adenosyl-L-methionine</keyword>
<dbReference type="SUPFAM" id="SSF81822">
    <property type="entry name" value="RuBisCo LSMT C-terminal, substrate-binding domain"/>
    <property type="match status" value="1"/>
</dbReference>
<feature type="compositionally biased region" description="Polar residues" evidence="4">
    <location>
        <begin position="49"/>
        <end position="61"/>
    </location>
</feature>
<feature type="domain" description="Rubisco LSMT substrate-binding" evidence="6">
    <location>
        <begin position="351"/>
        <end position="487"/>
    </location>
</feature>
<dbReference type="OrthoDB" id="341421at2759"/>
<proteinExistence type="predicted"/>
<dbReference type="EMBL" id="CCYD01000286">
    <property type="protein sequence ID" value="CEG37367.1"/>
    <property type="molecule type" value="Genomic_DNA"/>
</dbReference>
<evidence type="ECO:0000313" key="7">
    <source>
        <dbReference type="EMBL" id="CEG37367.1"/>
    </source>
</evidence>
<dbReference type="Proteomes" id="UP000054928">
    <property type="component" value="Unassembled WGS sequence"/>
</dbReference>
<name>A0A0P1AAK6_PLAHL</name>
<dbReference type="Pfam" id="PF09273">
    <property type="entry name" value="Rubis-subs-bind"/>
    <property type="match status" value="1"/>
</dbReference>
<feature type="chain" id="PRO_5006058512" evidence="5">
    <location>
        <begin position="19"/>
        <end position="512"/>
    </location>
</feature>
<feature type="signal peptide" evidence="5">
    <location>
        <begin position="1"/>
        <end position="18"/>
    </location>
</feature>
<dbReference type="Gene3D" id="3.90.1420.10">
    <property type="entry name" value="Rubisco LSMT, substrate-binding domain"/>
    <property type="match status" value="1"/>
</dbReference>
<keyword evidence="1 7" id="KW-0489">Methyltransferase</keyword>
<dbReference type="InterPro" id="IPR036464">
    <property type="entry name" value="Rubisco_LSMT_subst-bd_sf"/>
</dbReference>
<dbReference type="InterPro" id="IPR015353">
    <property type="entry name" value="Rubisco_LSMT_subst-bd"/>
</dbReference>
<dbReference type="RefSeq" id="XP_024573736.1">
    <property type="nucleotide sequence ID" value="XM_024722684.1"/>
</dbReference>
<organism evidence="7 8">
    <name type="scientific">Plasmopara halstedii</name>
    <name type="common">Downy mildew of sunflower</name>
    <dbReference type="NCBI Taxonomy" id="4781"/>
    <lineage>
        <taxon>Eukaryota</taxon>
        <taxon>Sar</taxon>
        <taxon>Stramenopiles</taxon>
        <taxon>Oomycota</taxon>
        <taxon>Peronosporomycetes</taxon>
        <taxon>Peronosporales</taxon>
        <taxon>Peronosporaceae</taxon>
        <taxon>Plasmopara</taxon>
    </lineage>
</organism>
<evidence type="ECO:0000256" key="1">
    <source>
        <dbReference type="ARBA" id="ARBA00022603"/>
    </source>
</evidence>
<evidence type="ECO:0000259" key="6">
    <source>
        <dbReference type="Pfam" id="PF09273"/>
    </source>
</evidence>
<evidence type="ECO:0000256" key="3">
    <source>
        <dbReference type="ARBA" id="ARBA00022691"/>
    </source>
</evidence>
<dbReference type="AlphaFoldDB" id="A0A0P1AAK6"/>
<dbReference type="Gene3D" id="3.90.1410.10">
    <property type="entry name" value="set domain protein methyltransferase, domain 1"/>
    <property type="match status" value="1"/>
</dbReference>
<evidence type="ECO:0000256" key="4">
    <source>
        <dbReference type="SAM" id="MobiDB-lite"/>
    </source>
</evidence>
<dbReference type="InterPro" id="IPR046341">
    <property type="entry name" value="SET_dom_sf"/>
</dbReference>
<dbReference type="SUPFAM" id="SSF82199">
    <property type="entry name" value="SET domain"/>
    <property type="match status" value="1"/>
</dbReference>
<sequence length="512" mass="56646">MYTSNFLIVLIGLHSTSAFSIDTRTDVVASRPDVEVELDLDLNSNMQWDGYPSSHSNQPSHSKLPEGEPLEFNIHPIKGSIAPSVPLSTVLKPHSFNFGRGPAYVTTKAVENGTELLSVPMSHVMSKTSAAKGRVGLLLEANPDLPLPIALGLHLLEEKALGVASNFFDLITTLPTANEINSTLFYSEDELSEMEGSQLLRFTLARDQAVDAFYDALVQPVTSREAVDPPILQKDEFTPTQFRWAMGVVWSCSFQLGDDEADVVLAPVLSTIGICTTFDSDGGMTCPSTQVKVDTNTQRLVVYASAPLTKGQEVRLFMPGKSSTQLMLNHGFANERALPKLDKLDLTVTLDPSDALAQLKNYLLQSQLNESTNATYAFYYGSSTIEETVAASLKMKLLSGVELAHYKELLPRSEESETQDDRRIISLRNEFVFTRAIISTCTALLQQYPTSMDQDVQVLAKLTQQNDVESTRRAHVQRILIIEKKILNETMEIALEEWKTLVFSTHPNLIEV</sequence>
<dbReference type="InterPro" id="IPR050600">
    <property type="entry name" value="SETD3_SETD6_MTase"/>
</dbReference>
<dbReference type="STRING" id="4781.A0A0P1AAK6"/>
<dbReference type="OMA" id="KAQWGGY"/>
<dbReference type="GO" id="GO:0016279">
    <property type="term" value="F:protein-lysine N-methyltransferase activity"/>
    <property type="evidence" value="ECO:0007669"/>
    <property type="project" value="TreeGrafter"/>
</dbReference>
<evidence type="ECO:0000256" key="5">
    <source>
        <dbReference type="SAM" id="SignalP"/>
    </source>
</evidence>
<dbReference type="GeneID" id="36400016"/>
<keyword evidence="2 7" id="KW-0808">Transferase</keyword>